<dbReference type="PANTHER" id="PTHR36966:SF1">
    <property type="entry name" value="REP-ASSOCIATED TYROSINE TRANSPOSASE"/>
    <property type="match status" value="1"/>
</dbReference>
<dbReference type="SUPFAM" id="SSF143422">
    <property type="entry name" value="Transposase IS200-like"/>
    <property type="match status" value="1"/>
</dbReference>
<dbReference type="RefSeq" id="WP_183586360.1">
    <property type="nucleotide sequence ID" value="NZ_JACHCA010000003.1"/>
</dbReference>
<dbReference type="GO" id="GO:0006313">
    <property type="term" value="P:DNA transposition"/>
    <property type="evidence" value="ECO:0007669"/>
    <property type="project" value="InterPro"/>
</dbReference>
<dbReference type="GO" id="GO:0004803">
    <property type="term" value="F:transposase activity"/>
    <property type="evidence" value="ECO:0007669"/>
    <property type="project" value="InterPro"/>
</dbReference>
<dbReference type="AlphaFoldDB" id="A0A841JET5"/>
<evidence type="ECO:0000313" key="2">
    <source>
        <dbReference type="Proteomes" id="UP000548326"/>
    </source>
</evidence>
<accession>A0A841JET5</accession>
<organism evidence="1 2">
    <name type="scientific">Mucilaginibacter lappiensis</name>
    <dbReference type="NCBI Taxonomy" id="354630"/>
    <lineage>
        <taxon>Bacteria</taxon>
        <taxon>Pseudomonadati</taxon>
        <taxon>Bacteroidota</taxon>
        <taxon>Sphingobacteriia</taxon>
        <taxon>Sphingobacteriales</taxon>
        <taxon>Sphingobacteriaceae</taxon>
        <taxon>Mucilaginibacter</taxon>
    </lineage>
</organism>
<gene>
    <name evidence="1" type="ORF">HDF22_001254</name>
</gene>
<dbReference type="InterPro" id="IPR036515">
    <property type="entry name" value="Transposase_17_sf"/>
</dbReference>
<dbReference type="EMBL" id="JACHCA010000003">
    <property type="protein sequence ID" value="MBB6127148.1"/>
    <property type="molecule type" value="Genomic_DNA"/>
</dbReference>
<protein>
    <submittedName>
        <fullName evidence="1">REP element-mobilizing transposase RayT</fullName>
    </submittedName>
</protein>
<comment type="caution">
    <text evidence="1">The sequence shown here is derived from an EMBL/GenBank/DDBJ whole genome shotgun (WGS) entry which is preliminary data.</text>
</comment>
<dbReference type="Proteomes" id="UP000548326">
    <property type="component" value="Unassembled WGS sequence"/>
</dbReference>
<dbReference type="InterPro" id="IPR052715">
    <property type="entry name" value="RAYT_transposase"/>
</dbReference>
<evidence type="ECO:0000313" key="1">
    <source>
        <dbReference type="EMBL" id="MBB6127148.1"/>
    </source>
</evidence>
<dbReference type="Gene3D" id="3.30.70.1290">
    <property type="entry name" value="Transposase IS200-like"/>
    <property type="match status" value="1"/>
</dbReference>
<dbReference type="GO" id="GO:0043565">
    <property type="term" value="F:sequence-specific DNA binding"/>
    <property type="evidence" value="ECO:0007669"/>
    <property type="project" value="TreeGrafter"/>
</dbReference>
<proteinExistence type="predicted"/>
<sequence length="175" mass="20992">MAEINFNYHPQFFTATILEWKPLLQTDAFKDIIIKSLLFLANEKSIVVYGFVIMPNHIHLIWQIQDGYKRDAIQMRFLKFTAQQFKFKLLDTDDARLSLFLVNAKDRQYQFWERNSLSTNLWSPGVFTQKLDYIHNNPLQQKWQLATLPEDYKYSSARFYLTNEDNFGFLKHHNE</sequence>
<dbReference type="PANTHER" id="PTHR36966">
    <property type="entry name" value="REP-ASSOCIATED TYROSINE TRANSPOSASE"/>
    <property type="match status" value="1"/>
</dbReference>
<name>A0A841JET5_9SPHI</name>
<reference evidence="1 2" key="1">
    <citation type="submission" date="2020-08" db="EMBL/GenBank/DDBJ databases">
        <title>Genomic Encyclopedia of Type Strains, Phase IV (KMG-V): Genome sequencing to study the core and pangenomes of soil and plant-associated prokaryotes.</title>
        <authorList>
            <person name="Whitman W."/>
        </authorList>
    </citation>
    <scope>NUCLEOTIDE SEQUENCE [LARGE SCALE GENOMIC DNA]</scope>
    <source>
        <strain evidence="1 2">MP601</strain>
    </source>
</reference>